<protein>
    <recommendedName>
        <fullName evidence="4">Lipoprotein</fullName>
    </recommendedName>
</protein>
<evidence type="ECO:0000313" key="2">
    <source>
        <dbReference type="EMBL" id="BAU47849.1"/>
    </source>
</evidence>
<dbReference type="PROSITE" id="PS51257">
    <property type="entry name" value="PROKAR_LIPOPROTEIN"/>
    <property type="match status" value="1"/>
</dbReference>
<sequence>MNVRAALVVSAIFLASCASVPPQEPIELTDTAIDAKSGRVGVAMTPLPKIDTQFPGAGCLLCMATASAVNSALTAHTQKLPYEDLPQLKSAVADLLRKKGTEAVVIPDEIKIDGLADFATPGPNVARKDFSPLKEKYRVDKLVMIQINSIGIWRNYSAYIATSDPKAVLNGVGYMVNLNTNTYEWYLPVSITKSADGAWDEPPNFPGLTNAYFQALEIGKDRFLEPFSKTSTAAAGTR</sequence>
<accession>A0A1B4V2T0</accession>
<evidence type="ECO:0000313" key="3">
    <source>
        <dbReference type="Proteomes" id="UP000218899"/>
    </source>
</evidence>
<dbReference type="Proteomes" id="UP000218899">
    <property type="component" value="Chromosome"/>
</dbReference>
<evidence type="ECO:0008006" key="4">
    <source>
        <dbReference type="Google" id="ProtNLM"/>
    </source>
</evidence>
<organism evidence="2 3">
    <name type="scientific">Sulfurifustis variabilis</name>
    <dbReference type="NCBI Taxonomy" id="1675686"/>
    <lineage>
        <taxon>Bacteria</taxon>
        <taxon>Pseudomonadati</taxon>
        <taxon>Pseudomonadota</taxon>
        <taxon>Gammaproteobacteria</taxon>
        <taxon>Acidiferrobacterales</taxon>
        <taxon>Acidiferrobacteraceae</taxon>
        <taxon>Sulfurifustis</taxon>
    </lineage>
</organism>
<proteinExistence type="predicted"/>
<evidence type="ECO:0000256" key="1">
    <source>
        <dbReference type="SAM" id="SignalP"/>
    </source>
</evidence>
<name>A0A1B4V2T0_9GAMM</name>
<feature type="signal peptide" evidence="1">
    <location>
        <begin position="1"/>
        <end position="20"/>
    </location>
</feature>
<keyword evidence="3" id="KW-1185">Reference proteome</keyword>
<dbReference type="AlphaFoldDB" id="A0A1B4V2T0"/>
<gene>
    <name evidence="2" type="ORF">SVA_1274</name>
</gene>
<feature type="chain" id="PRO_5008571131" description="Lipoprotein" evidence="1">
    <location>
        <begin position="21"/>
        <end position="238"/>
    </location>
</feature>
<dbReference type="KEGG" id="sva:SVA_1274"/>
<keyword evidence="1" id="KW-0732">Signal</keyword>
<reference evidence="2 3" key="1">
    <citation type="submission" date="2015-08" db="EMBL/GenBank/DDBJ databases">
        <title>Complete genome sequence of Sulfurifustis variabilis.</title>
        <authorList>
            <person name="Miura A."/>
            <person name="Kojima H."/>
            <person name="Fukui M."/>
        </authorList>
    </citation>
    <scope>NUCLEOTIDE SEQUENCE [LARGE SCALE GENOMIC DNA]</scope>
    <source>
        <strain evidence="3">skN76</strain>
    </source>
</reference>
<dbReference type="RefSeq" id="WP_197703391.1">
    <property type="nucleotide sequence ID" value="NZ_AP014936.1"/>
</dbReference>
<dbReference type="EMBL" id="AP014936">
    <property type="protein sequence ID" value="BAU47849.1"/>
    <property type="molecule type" value="Genomic_DNA"/>
</dbReference>